<feature type="transmembrane region" description="Helical" evidence="3">
    <location>
        <begin position="292"/>
        <end position="308"/>
    </location>
</feature>
<evidence type="ECO:0000256" key="1">
    <source>
        <dbReference type="ARBA" id="ARBA00008335"/>
    </source>
</evidence>
<evidence type="ECO:0000256" key="2">
    <source>
        <dbReference type="SAM" id="MobiDB-lite"/>
    </source>
</evidence>
<feature type="transmembrane region" description="Helical" evidence="3">
    <location>
        <begin position="85"/>
        <end position="102"/>
    </location>
</feature>
<reference evidence="4 5" key="1">
    <citation type="submission" date="2023-11" db="EMBL/GenBank/DDBJ databases">
        <title>Halocaridina rubra genome assembly.</title>
        <authorList>
            <person name="Smith C."/>
        </authorList>
    </citation>
    <scope>NUCLEOTIDE SEQUENCE [LARGE SCALE GENOMIC DNA]</scope>
    <source>
        <strain evidence="4">EP-1</strain>
        <tissue evidence="4">Whole</tissue>
    </source>
</reference>
<dbReference type="EMBL" id="JAXCGZ010011348">
    <property type="protein sequence ID" value="KAK7075195.1"/>
    <property type="molecule type" value="Genomic_DNA"/>
</dbReference>
<feature type="transmembrane region" description="Helical" evidence="3">
    <location>
        <begin position="45"/>
        <end position="64"/>
    </location>
</feature>
<comment type="similarity">
    <text evidence="1">Belongs to the major facilitator superfamily.</text>
</comment>
<feature type="region of interest" description="Disordered" evidence="2">
    <location>
        <begin position="560"/>
        <end position="592"/>
    </location>
</feature>
<dbReference type="GO" id="GO:0008643">
    <property type="term" value="P:carbohydrate transport"/>
    <property type="evidence" value="ECO:0007669"/>
    <property type="project" value="InterPro"/>
</dbReference>
<feature type="transmembrane region" description="Helical" evidence="3">
    <location>
        <begin position="160"/>
        <end position="180"/>
    </location>
</feature>
<keyword evidence="3" id="KW-1133">Transmembrane helix</keyword>
<feature type="compositionally biased region" description="Basic and acidic residues" evidence="2">
    <location>
        <begin position="583"/>
        <end position="592"/>
    </location>
</feature>
<organism evidence="4 5">
    <name type="scientific">Halocaridina rubra</name>
    <name type="common">Hawaiian red shrimp</name>
    <dbReference type="NCBI Taxonomy" id="373956"/>
    <lineage>
        <taxon>Eukaryota</taxon>
        <taxon>Metazoa</taxon>
        <taxon>Ecdysozoa</taxon>
        <taxon>Arthropoda</taxon>
        <taxon>Crustacea</taxon>
        <taxon>Multicrustacea</taxon>
        <taxon>Malacostraca</taxon>
        <taxon>Eumalacostraca</taxon>
        <taxon>Eucarida</taxon>
        <taxon>Decapoda</taxon>
        <taxon>Pleocyemata</taxon>
        <taxon>Caridea</taxon>
        <taxon>Atyoidea</taxon>
        <taxon>Atyidae</taxon>
        <taxon>Halocaridina</taxon>
    </lineage>
</organism>
<feature type="transmembrane region" description="Helical" evidence="3">
    <location>
        <begin position="360"/>
        <end position="377"/>
    </location>
</feature>
<feature type="transmembrane region" description="Helical" evidence="3">
    <location>
        <begin position="234"/>
        <end position="252"/>
    </location>
</feature>
<dbReference type="Pfam" id="PF13347">
    <property type="entry name" value="MFS_2"/>
    <property type="match status" value="1"/>
</dbReference>
<proteinExistence type="inferred from homology"/>
<dbReference type="Gene3D" id="1.20.1250.20">
    <property type="entry name" value="MFS general substrate transporter like domains"/>
    <property type="match status" value="1"/>
</dbReference>
<keyword evidence="3" id="KW-0812">Transmembrane</keyword>
<keyword evidence="5" id="KW-1185">Reference proteome</keyword>
<feature type="transmembrane region" description="Helical" evidence="3">
    <location>
        <begin position="389"/>
        <end position="410"/>
    </location>
</feature>
<dbReference type="CDD" id="cd17491">
    <property type="entry name" value="MFS_MFSD12"/>
    <property type="match status" value="1"/>
</dbReference>
<dbReference type="Proteomes" id="UP001381693">
    <property type="component" value="Unassembled WGS sequence"/>
</dbReference>
<feature type="transmembrane region" description="Helical" evidence="3">
    <location>
        <begin position="12"/>
        <end position="33"/>
    </location>
</feature>
<dbReference type="GO" id="GO:0005886">
    <property type="term" value="C:plasma membrane"/>
    <property type="evidence" value="ECO:0007669"/>
    <property type="project" value="TreeGrafter"/>
</dbReference>
<dbReference type="InterPro" id="IPR036259">
    <property type="entry name" value="MFS_trans_sf"/>
</dbReference>
<dbReference type="InterPro" id="IPR039672">
    <property type="entry name" value="MFS_2"/>
</dbReference>
<dbReference type="AlphaFoldDB" id="A0AAN8WZG8"/>
<evidence type="ECO:0000313" key="5">
    <source>
        <dbReference type="Proteomes" id="UP001381693"/>
    </source>
</evidence>
<feature type="transmembrane region" description="Helical" evidence="3">
    <location>
        <begin position="422"/>
        <end position="444"/>
    </location>
</feature>
<evidence type="ECO:0000313" key="4">
    <source>
        <dbReference type="EMBL" id="KAK7075195.1"/>
    </source>
</evidence>
<sequence>MKEALSRGGKLCYGVGHVMNDLCAAMWFSYILLFYSKVLEFDASMAGVVMLVGQLADGLSTPVVGILADKENKIPICARYGRRKVWHLIGTIFIAISFPFIFNACLGCEDASEGARLGFHLVFVCIFQFGWACVQISHLALIPDLTSKKSQRTELNSIRYAFMVLANLTVFVITFIILGIDAFDEDDGESGGVNLTTTAAPLPDVALSQFSSQNLREASSNGIGPSNLHNFRDIALICIGIGLITSIIFHVGTKEPAFKPSRSSDYGEGDDSSTKKQMPKQKMRKRDWFKELPFYQIGAMYTFTRLYVNLYQTYITLFVDGTLMLDSIFIALVPLCMHFSSFLGSLVMKPINTLIGRKRTFALGCCVGLAACVWIGFGKGDYFSDWGIFLVAALLGIGGSTLLITSLSITADLIGDNSEGGAFVYGFMSLLDKLSNGIVIMIVQNLDPEDDGASPYYRRVLSYACGVPCVLGVLITLTLMKTRVGARRRGASIAEIMSTDDCSQDNSENPKVNEKATLADQTIISQKIIPDIKVETNGLDNLAFVNDSDLYTKAEKRDVEDSAVSKTHSEASQANISNNVVKNDQKEDIESG</sequence>
<feature type="compositionally biased region" description="Polar residues" evidence="2">
    <location>
        <begin position="564"/>
        <end position="582"/>
    </location>
</feature>
<comment type="caution">
    <text evidence="4">The sequence shown here is derived from an EMBL/GenBank/DDBJ whole genome shotgun (WGS) entry which is preliminary data.</text>
</comment>
<protein>
    <submittedName>
        <fullName evidence="4">Major facilitator superfamily domain-containing protein 12</fullName>
    </submittedName>
</protein>
<keyword evidence="3" id="KW-0472">Membrane</keyword>
<feature type="transmembrane region" description="Helical" evidence="3">
    <location>
        <begin position="328"/>
        <end position="348"/>
    </location>
</feature>
<name>A0AAN8WZG8_HALRR</name>
<feature type="transmembrane region" description="Helical" evidence="3">
    <location>
        <begin position="456"/>
        <end position="479"/>
    </location>
</feature>
<dbReference type="FunFam" id="1.20.1250.20:FF:000431">
    <property type="entry name" value="Predicted protein"/>
    <property type="match status" value="1"/>
</dbReference>
<feature type="transmembrane region" description="Helical" evidence="3">
    <location>
        <begin position="117"/>
        <end position="139"/>
    </location>
</feature>
<evidence type="ECO:0000256" key="3">
    <source>
        <dbReference type="SAM" id="Phobius"/>
    </source>
</evidence>
<gene>
    <name evidence="4" type="primary">MFSD12_2</name>
    <name evidence="4" type="ORF">SK128_011145</name>
</gene>
<dbReference type="GO" id="GO:0015293">
    <property type="term" value="F:symporter activity"/>
    <property type="evidence" value="ECO:0007669"/>
    <property type="project" value="InterPro"/>
</dbReference>
<dbReference type="SUPFAM" id="SSF103473">
    <property type="entry name" value="MFS general substrate transporter"/>
    <property type="match status" value="1"/>
</dbReference>
<dbReference type="PANTHER" id="PTHR11328">
    <property type="entry name" value="MAJOR FACILITATOR SUPERFAMILY DOMAIN-CONTAINING PROTEIN"/>
    <property type="match status" value="1"/>
</dbReference>
<feature type="region of interest" description="Disordered" evidence="2">
    <location>
        <begin position="258"/>
        <end position="282"/>
    </location>
</feature>
<accession>A0AAN8WZG8</accession>
<dbReference type="PANTHER" id="PTHR11328:SF28">
    <property type="entry name" value="MAJOR FACILITATOR SUPERFAMILY DOMAIN-CONTAINING PROTEIN 12"/>
    <property type="match status" value="1"/>
</dbReference>